<dbReference type="CDD" id="cd08422">
    <property type="entry name" value="PBP2_CrgA_like"/>
    <property type="match status" value="1"/>
</dbReference>
<keyword evidence="4" id="KW-0804">Transcription</keyword>
<dbReference type="OrthoDB" id="9812435at2"/>
<dbReference type="EMBL" id="PUEJ01000006">
    <property type="protein sequence ID" value="PRH86330.1"/>
    <property type="molecule type" value="Genomic_DNA"/>
</dbReference>
<evidence type="ECO:0000313" key="6">
    <source>
        <dbReference type="EMBL" id="PRH86330.1"/>
    </source>
</evidence>
<evidence type="ECO:0000256" key="3">
    <source>
        <dbReference type="ARBA" id="ARBA00023125"/>
    </source>
</evidence>
<evidence type="ECO:0000313" key="7">
    <source>
        <dbReference type="Proteomes" id="UP000237682"/>
    </source>
</evidence>
<dbReference type="Pfam" id="PF00126">
    <property type="entry name" value="HTH_1"/>
    <property type="match status" value="1"/>
</dbReference>
<dbReference type="SUPFAM" id="SSF46785">
    <property type="entry name" value="Winged helix' DNA-binding domain"/>
    <property type="match status" value="1"/>
</dbReference>
<evidence type="ECO:0000256" key="1">
    <source>
        <dbReference type="ARBA" id="ARBA00009437"/>
    </source>
</evidence>
<dbReference type="AlphaFoldDB" id="A0A2S9QAI7"/>
<feature type="domain" description="HTH lysR-type" evidence="5">
    <location>
        <begin position="5"/>
        <end position="62"/>
    </location>
</feature>
<dbReference type="Gene3D" id="1.10.10.10">
    <property type="entry name" value="Winged helix-like DNA-binding domain superfamily/Winged helix DNA-binding domain"/>
    <property type="match status" value="1"/>
</dbReference>
<dbReference type="InterPro" id="IPR005119">
    <property type="entry name" value="LysR_subst-bd"/>
</dbReference>
<keyword evidence="2" id="KW-0805">Transcription regulation</keyword>
<evidence type="ECO:0000256" key="4">
    <source>
        <dbReference type="ARBA" id="ARBA00023163"/>
    </source>
</evidence>
<dbReference type="Proteomes" id="UP000237682">
    <property type="component" value="Unassembled WGS sequence"/>
</dbReference>
<organism evidence="6 7">
    <name type="scientific">Labrys okinawensis</name>
    <dbReference type="NCBI Taxonomy" id="346911"/>
    <lineage>
        <taxon>Bacteria</taxon>
        <taxon>Pseudomonadati</taxon>
        <taxon>Pseudomonadota</taxon>
        <taxon>Alphaproteobacteria</taxon>
        <taxon>Hyphomicrobiales</taxon>
        <taxon>Xanthobacteraceae</taxon>
        <taxon>Labrys</taxon>
    </lineage>
</organism>
<dbReference type="GO" id="GO:0043565">
    <property type="term" value="F:sequence-specific DNA binding"/>
    <property type="evidence" value="ECO:0007669"/>
    <property type="project" value="TreeGrafter"/>
</dbReference>
<dbReference type="FunFam" id="1.10.10.10:FF:000001">
    <property type="entry name" value="LysR family transcriptional regulator"/>
    <property type="match status" value="1"/>
</dbReference>
<comment type="similarity">
    <text evidence="1">Belongs to the LysR transcriptional regulatory family.</text>
</comment>
<dbReference type="GO" id="GO:0003700">
    <property type="term" value="F:DNA-binding transcription factor activity"/>
    <property type="evidence" value="ECO:0007669"/>
    <property type="project" value="InterPro"/>
</dbReference>
<dbReference type="PROSITE" id="PS50931">
    <property type="entry name" value="HTH_LYSR"/>
    <property type="match status" value="1"/>
</dbReference>
<evidence type="ECO:0000256" key="2">
    <source>
        <dbReference type="ARBA" id="ARBA00023015"/>
    </source>
</evidence>
<dbReference type="InterPro" id="IPR000847">
    <property type="entry name" value="LysR_HTH_N"/>
</dbReference>
<evidence type="ECO:0000259" key="5">
    <source>
        <dbReference type="PROSITE" id="PS50931"/>
    </source>
</evidence>
<dbReference type="PANTHER" id="PTHR30537:SF66">
    <property type="entry name" value="IRON-REGULATED VIRULENCE REGULATORY PROTEIN IRGB"/>
    <property type="match status" value="1"/>
</dbReference>
<sequence length="302" mass="32603">MSELLNLNRLAFFTAVIETGSFTAAGERLGVAKAVVSHQVGRLEEELGVTLILRTTRRLQATEAGRAFYDRAALILREAESAFGEISKDAAEPTGTLTLAAQIDYGGAVVAPAIAAFRERYPHMRVEVAFDDTVVDLVDAQVDVAVRVGWLTDSSNQAQRLGTFQQHLVCSAALAARLPADLSPKGLAGLPFVANHALRTPTRWLFSRGEWERETVEVPAVIDADKTPTCYAMVLAGAGLSVFPDFLVAGDIAAGRLVRLLADWTLPAGGIHVVYPAARFRPAKVRLFVEILKGLERARSKP</sequence>
<name>A0A2S9QAI7_9HYPH</name>
<keyword evidence="3" id="KW-0238">DNA-binding</keyword>
<accession>A0A2S9QAI7</accession>
<dbReference type="PANTHER" id="PTHR30537">
    <property type="entry name" value="HTH-TYPE TRANSCRIPTIONAL REGULATOR"/>
    <property type="match status" value="1"/>
</dbReference>
<comment type="caution">
    <text evidence="6">The sequence shown here is derived from an EMBL/GenBank/DDBJ whole genome shotgun (WGS) entry which is preliminary data.</text>
</comment>
<dbReference type="GO" id="GO:0006351">
    <property type="term" value="P:DNA-templated transcription"/>
    <property type="evidence" value="ECO:0007669"/>
    <property type="project" value="TreeGrafter"/>
</dbReference>
<dbReference type="SUPFAM" id="SSF53850">
    <property type="entry name" value="Periplasmic binding protein-like II"/>
    <property type="match status" value="1"/>
</dbReference>
<proteinExistence type="inferred from homology"/>
<dbReference type="Gene3D" id="3.40.190.290">
    <property type="match status" value="1"/>
</dbReference>
<dbReference type="InterPro" id="IPR036388">
    <property type="entry name" value="WH-like_DNA-bd_sf"/>
</dbReference>
<dbReference type="PRINTS" id="PR00039">
    <property type="entry name" value="HTHLYSR"/>
</dbReference>
<dbReference type="RefSeq" id="WP_105863624.1">
    <property type="nucleotide sequence ID" value="NZ_PUEJ01000006.1"/>
</dbReference>
<keyword evidence="7" id="KW-1185">Reference proteome</keyword>
<dbReference type="InterPro" id="IPR036390">
    <property type="entry name" value="WH_DNA-bd_sf"/>
</dbReference>
<gene>
    <name evidence="6" type="ORF">C5L14_19060</name>
</gene>
<dbReference type="InterPro" id="IPR058163">
    <property type="entry name" value="LysR-type_TF_proteobact-type"/>
</dbReference>
<dbReference type="Pfam" id="PF03466">
    <property type="entry name" value="LysR_substrate"/>
    <property type="match status" value="1"/>
</dbReference>
<reference evidence="6 7" key="1">
    <citation type="submission" date="2018-02" db="EMBL/GenBank/DDBJ databases">
        <title>Whole genome sequencing of endophytic bacterium.</title>
        <authorList>
            <person name="Eedara R."/>
            <person name="Podile A.R."/>
        </authorList>
    </citation>
    <scope>NUCLEOTIDE SEQUENCE [LARGE SCALE GENOMIC DNA]</scope>
    <source>
        <strain evidence="6 7">RP1T</strain>
    </source>
</reference>
<protein>
    <submittedName>
        <fullName evidence="6">LysR family transcriptional regulator</fullName>
    </submittedName>
</protein>